<dbReference type="Gene3D" id="3.30.450.20">
    <property type="entry name" value="PAS domain"/>
    <property type="match status" value="1"/>
</dbReference>
<dbReference type="InterPro" id="IPR050595">
    <property type="entry name" value="Bact_response_regulator"/>
</dbReference>
<dbReference type="InterPro" id="IPR035965">
    <property type="entry name" value="PAS-like_dom_sf"/>
</dbReference>
<dbReference type="SUPFAM" id="SSF55785">
    <property type="entry name" value="PYP-like sensor domain (PAS domain)"/>
    <property type="match status" value="1"/>
</dbReference>
<gene>
    <name evidence="6" type="ORF">BECKTUN1418D_GA0071000_10718</name>
</gene>
<dbReference type="SMART" id="SM00086">
    <property type="entry name" value="PAC"/>
    <property type="match status" value="1"/>
</dbReference>
<dbReference type="GO" id="GO:0000160">
    <property type="term" value="P:phosphorelay signal transduction system"/>
    <property type="evidence" value="ECO:0007669"/>
    <property type="project" value="InterPro"/>
</dbReference>
<dbReference type="Pfam" id="PF00072">
    <property type="entry name" value="Response_reg"/>
    <property type="match status" value="1"/>
</dbReference>
<sequence length="320" mass="36364">MTRFNFGSNPIRSENAKNMIHATSYPTANSGYKRYSDFRLLIVDDNRNNLFTLRTLIQKHMDVEILEALSGKQALSIALQEPNIDVIVLDVQMPEMDGFQTASMLKIRKKTRDIPIIFLTAAFTTRDFQKKGYEVGGVDYLLKPIDDDLLINKISTYFRLIQKEREINQVLEEKVSLRTAELRSANQYREQIINTMGEALLILSPDGAIKSANAAAYHMLDFPEGKLVGTLLGDVFEEEDQEQADAFMGTWLEALIRVGITRNIEGRFITKEGQRIPILFSRSAIKDDEGNITDIICIARDITGYQRVMLEEGKSLEEPM</sequence>
<dbReference type="PROSITE" id="PS50112">
    <property type="entry name" value="PAS"/>
    <property type="match status" value="1"/>
</dbReference>
<dbReference type="PANTHER" id="PTHR44591:SF3">
    <property type="entry name" value="RESPONSE REGULATORY DOMAIN-CONTAINING PROTEIN"/>
    <property type="match status" value="1"/>
</dbReference>
<feature type="domain" description="PAS" evidence="4">
    <location>
        <begin position="185"/>
        <end position="259"/>
    </location>
</feature>
<feature type="modified residue" description="4-aspartylphosphate" evidence="2">
    <location>
        <position position="90"/>
    </location>
</feature>
<evidence type="ECO:0000259" key="5">
    <source>
        <dbReference type="PROSITE" id="PS50113"/>
    </source>
</evidence>
<feature type="domain" description="PAC" evidence="5">
    <location>
        <begin position="262"/>
        <end position="314"/>
    </location>
</feature>
<evidence type="ECO:0000313" key="6">
    <source>
        <dbReference type="EMBL" id="VFK57894.1"/>
    </source>
</evidence>
<evidence type="ECO:0000256" key="2">
    <source>
        <dbReference type="PROSITE-ProRule" id="PRU00169"/>
    </source>
</evidence>
<dbReference type="CDD" id="cd00130">
    <property type="entry name" value="PAS"/>
    <property type="match status" value="1"/>
</dbReference>
<dbReference type="InterPro" id="IPR000014">
    <property type="entry name" value="PAS"/>
</dbReference>
<dbReference type="Pfam" id="PF13426">
    <property type="entry name" value="PAS_9"/>
    <property type="match status" value="1"/>
</dbReference>
<dbReference type="AlphaFoldDB" id="A0A450ZVR6"/>
<dbReference type="SMART" id="SM00448">
    <property type="entry name" value="REC"/>
    <property type="match status" value="1"/>
</dbReference>
<dbReference type="InterPro" id="IPR001610">
    <property type="entry name" value="PAC"/>
</dbReference>
<feature type="domain" description="Response regulatory" evidence="3">
    <location>
        <begin position="39"/>
        <end position="158"/>
    </location>
</feature>
<name>A0A450ZVR6_9GAMM</name>
<dbReference type="PANTHER" id="PTHR44591">
    <property type="entry name" value="STRESS RESPONSE REGULATOR PROTEIN 1"/>
    <property type="match status" value="1"/>
</dbReference>
<dbReference type="NCBIfam" id="TIGR00229">
    <property type="entry name" value="sensory_box"/>
    <property type="match status" value="1"/>
</dbReference>
<evidence type="ECO:0000259" key="4">
    <source>
        <dbReference type="PROSITE" id="PS50112"/>
    </source>
</evidence>
<dbReference type="InterPro" id="IPR001789">
    <property type="entry name" value="Sig_transdc_resp-reg_receiver"/>
</dbReference>
<organism evidence="6">
    <name type="scientific">Candidatus Kentrum sp. TUN</name>
    <dbReference type="NCBI Taxonomy" id="2126343"/>
    <lineage>
        <taxon>Bacteria</taxon>
        <taxon>Pseudomonadati</taxon>
        <taxon>Pseudomonadota</taxon>
        <taxon>Gammaproteobacteria</taxon>
        <taxon>Candidatus Kentrum</taxon>
    </lineage>
</organism>
<dbReference type="InterPro" id="IPR000700">
    <property type="entry name" value="PAS-assoc_C"/>
</dbReference>
<dbReference type="PROSITE" id="PS50113">
    <property type="entry name" value="PAC"/>
    <property type="match status" value="1"/>
</dbReference>
<keyword evidence="1 2" id="KW-0597">Phosphoprotein</keyword>
<dbReference type="EMBL" id="CAADFX010000071">
    <property type="protein sequence ID" value="VFK57894.1"/>
    <property type="molecule type" value="Genomic_DNA"/>
</dbReference>
<evidence type="ECO:0000259" key="3">
    <source>
        <dbReference type="PROSITE" id="PS50110"/>
    </source>
</evidence>
<reference evidence="6" key="1">
    <citation type="submission" date="2019-02" db="EMBL/GenBank/DDBJ databases">
        <authorList>
            <person name="Gruber-Vodicka R. H."/>
            <person name="Seah K. B. B."/>
        </authorList>
    </citation>
    <scope>NUCLEOTIDE SEQUENCE</scope>
    <source>
        <strain evidence="6">BECK_BY1</strain>
    </source>
</reference>
<dbReference type="InterPro" id="IPR011006">
    <property type="entry name" value="CheY-like_superfamily"/>
</dbReference>
<evidence type="ECO:0000256" key="1">
    <source>
        <dbReference type="ARBA" id="ARBA00022553"/>
    </source>
</evidence>
<dbReference type="SMART" id="SM00091">
    <property type="entry name" value="PAS"/>
    <property type="match status" value="1"/>
</dbReference>
<proteinExistence type="predicted"/>
<dbReference type="SUPFAM" id="SSF52172">
    <property type="entry name" value="CheY-like"/>
    <property type="match status" value="1"/>
</dbReference>
<accession>A0A450ZVR6</accession>
<dbReference type="PROSITE" id="PS50110">
    <property type="entry name" value="RESPONSE_REGULATORY"/>
    <property type="match status" value="1"/>
</dbReference>
<protein>
    <submittedName>
        <fullName evidence="6">PAS domain S-box-containing protein</fullName>
    </submittedName>
</protein>
<dbReference type="Gene3D" id="3.40.50.2300">
    <property type="match status" value="1"/>
</dbReference>